<evidence type="ECO:0000313" key="3">
    <source>
        <dbReference type="Proteomes" id="UP000218767"/>
    </source>
</evidence>
<accession>A0A2A4X3D7</accession>
<dbReference type="Proteomes" id="UP000218767">
    <property type="component" value="Unassembled WGS sequence"/>
</dbReference>
<proteinExistence type="predicted"/>
<evidence type="ECO:0000256" key="1">
    <source>
        <dbReference type="SAM" id="SignalP"/>
    </source>
</evidence>
<organism evidence="2 3">
    <name type="scientific">SAR86 cluster bacterium</name>
    <dbReference type="NCBI Taxonomy" id="2030880"/>
    <lineage>
        <taxon>Bacteria</taxon>
        <taxon>Pseudomonadati</taxon>
        <taxon>Pseudomonadota</taxon>
        <taxon>Gammaproteobacteria</taxon>
        <taxon>SAR86 cluster</taxon>
    </lineage>
</organism>
<feature type="chain" id="PRO_5012698077" description="Lipoprotein" evidence="1">
    <location>
        <begin position="21"/>
        <end position="180"/>
    </location>
</feature>
<protein>
    <recommendedName>
        <fullName evidence="4">Lipoprotein</fullName>
    </recommendedName>
</protein>
<comment type="caution">
    <text evidence="2">The sequence shown here is derived from an EMBL/GenBank/DDBJ whole genome shotgun (WGS) entry which is preliminary data.</text>
</comment>
<dbReference type="AlphaFoldDB" id="A0A2A4X3D7"/>
<dbReference type="EMBL" id="NVUL01000048">
    <property type="protein sequence ID" value="PCI77148.1"/>
    <property type="molecule type" value="Genomic_DNA"/>
</dbReference>
<evidence type="ECO:0000313" key="2">
    <source>
        <dbReference type="EMBL" id="PCI77148.1"/>
    </source>
</evidence>
<name>A0A2A4X3D7_9GAMM</name>
<sequence>MKKLKTLAALLATVSLTSCSLPGLMSLGDAQPGEVLMPGETTALQFFTNIPNFDTEIGLQEGVQYELKINLLSNWLDSTIDRNENKQTLDQYGFADSVMPIPAVSLLKRSREHNWFELMLLQPNCKRSSLVGISDLTFDEASGSYNFVATCDGKLTLFVNDSHGFYSNNSGFASISLSRV</sequence>
<feature type="signal peptide" evidence="1">
    <location>
        <begin position="1"/>
        <end position="20"/>
    </location>
</feature>
<dbReference type="PROSITE" id="PS51257">
    <property type="entry name" value="PROKAR_LIPOPROTEIN"/>
    <property type="match status" value="1"/>
</dbReference>
<keyword evidence="1" id="KW-0732">Signal</keyword>
<reference evidence="3" key="1">
    <citation type="submission" date="2017-08" db="EMBL/GenBank/DDBJ databases">
        <title>A dynamic microbial community with high functional redundancy inhabits the cold, oxic subseafloor aquifer.</title>
        <authorList>
            <person name="Tully B.J."/>
            <person name="Wheat C.G."/>
            <person name="Glazer B.T."/>
            <person name="Huber J.A."/>
        </authorList>
    </citation>
    <scope>NUCLEOTIDE SEQUENCE [LARGE SCALE GENOMIC DNA]</scope>
</reference>
<gene>
    <name evidence="2" type="ORF">COB20_08795</name>
</gene>
<evidence type="ECO:0008006" key="4">
    <source>
        <dbReference type="Google" id="ProtNLM"/>
    </source>
</evidence>